<sequence length="595" mass="68361">MPKAGPSTRKKPRNIRSSVPTRQQPARACKRSAGDIDPSSSHPSKRIRTEAVTDKTKDTVRPKRKIPPKRDTSGDTSRNKRQHQPVIKSKSKSKRKHSALESDAGDDDSLPQADNTKSTIKRRRLDQKLVDKAPTPTPTPTPNHKPPSWHLPPELFYLIYDYLWDNENMECYATRTLRSCALTCSWWRDAVRPYIFRFITLDGPEDFDKFSQQIRATPEITQWVRKLRLEGRSLPWIDDTRLHREDAGDDIDQWLYVFPTVLDAHFPCLKILELFNFSQISPRREDREAYARWIPKLTTLTSVTTLNILRCEMSANNLTALVRALPGLTRVDLVEIDITHPNFAVLHDGPIDPAAEATGAGDQPTKYPLFYPPPILQSFRLDNSDTYYLGFDFTLVREWFRAESLAEHLKSFEVYGNVDLDSLRDVVFALGESPKLSHLQLPVGPDAYGIECEYEMSELGFDLSRLTNLTSIRIVGCDGEWGHEDQVSTIRGFLDQLNAPKLRMIALTIFLEKEEDIAMIAPIDQSLVDSKFSKLEDVQIELTPTRLRGYEPDIYIQKVRRQFPLTDERGILTVINHGWYRYYLKHSIGIRTRTL</sequence>
<feature type="compositionally biased region" description="Polar residues" evidence="1">
    <location>
        <begin position="15"/>
        <end position="24"/>
    </location>
</feature>
<dbReference type="EMBL" id="JASBNA010000068">
    <property type="protein sequence ID" value="KAK7678694.1"/>
    <property type="molecule type" value="Genomic_DNA"/>
</dbReference>
<dbReference type="CDD" id="cd09917">
    <property type="entry name" value="F-box_SF"/>
    <property type="match status" value="1"/>
</dbReference>
<feature type="compositionally biased region" description="Pro residues" evidence="1">
    <location>
        <begin position="135"/>
        <end position="145"/>
    </location>
</feature>
<organism evidence="2 3">
    <name type="scientific">Cerrena zonata</name>
    <dbReference type="NCBI Taxonomy" id="2478898"/>
    <lineage>
        <taxon>Eukaryota</taxon>
        <taxon>Fungi</taxon>
        <taxon>Dikarya</taxon>
        <taxon>Basidiomycota</taxon>
        <taxon>Agaricomycotina</taxon>
        <taxon>Agaricomycetes</taxon>
        <taxon>Polyporales</taxon>
        <taxon>Cerrenaceae</taxon>
        <taxon>Cerrena</taxon>
    </lineage>
</organism>
<evidence type="ECO:0000256" key="1">
    <source>
        <dbReference type="SAM" id="MobiDB-lite"/>
    </source>
</evidence>
<evidence type="ECO:0000313" key="3">
    <source>
        <dbReference type="Proteomes" id="UP001385951"/>
    </source>
</evidence>
<dbReference type="Gene3D" id="3.80.10.10">
    <property type="entry name" value="Ribonuclease Inhibitor"/>
    <property type="match status" value="1"/>
</dbReference>
<dbReference type="InterPro" id="IPR032675">
    <property type="entry name" value="LRR_dom_sf"/>
</dbReference>
<evidence type="ECO:0000313" key="2">
    <source>
        <dbReference type="EMBL" id="KAK7678694.1"/>
    </source>
</evidence>
<comment type="caution">
    <text evidence="2">The sequence shown here is derived from an EMBL/GenBank/DDBJ whole genome shotgun (WGS) entry which is preliminary data.</text>
</comment>
<evidence type="ECO:0008006" key="4">
    <source>
        <dbReference type="Google" id="ProtNLM"/>
    </source>
</evidence>
<protein>
    <recommendedName>
        <fullName evidence="4">F-box domain-containing protein</fullName>
    </recommendedName>
</protein>
<dbReference type="SUPFAM" id="SSF52047">
    <property type="entry name" value="RNI-like"/>
    <property type="match status" value="1"/>
</dbReference>
<accession>A0AAW0FI98</accession>
<gene>
    <name evidence="2" type="ORF">QCA50_018276</name>
</gene>
<reference evidence="2 3" key="1">
    <citation type="submission" date="2022-09" db="EMBL/GenBank/DDBJ databases">
        <authorList>
            <person name="Palmer J.M."/>
        </authorList>
    </citation>
    <scope>NUCLEOTIDE SEQUENCE [LARGE SCALE GENOMIC DNA]</scope>
    <source>
        <strain evidence="2 3">DSM 7382</strain>
    </source>
</reference>
<feature type="compositionally biased region" description="Basic residues" evidence="1">
    <location>
        <begin position="79"/>
        <end position="97"/>
    </location>
</feature>
<dbReference type="AlphaFoldDB" id="A0AAW0FI98"/>
<feature type="compositionally biased region" description="Basic and acidic residues" evidence="1">
    <location>
        <begin position="47"/>
        <end position="61"/>
    </location>
</feature>
<feature type="region of interest" description="Disordered" evidence="1">
    <location>
        <begin position="1"/>
        <end position="147"/>
    </location>
</feature>
<keyword evidence="3" id="KW-1185">Reference proteome</keyword>
<name>A0AAW0FI98_9APHY</name>
<dbReference type="Proteomes" id="UP001385951">
    <property type="component" value="Unassembled WGS sequence"/>
</dbReference>
<proteinExistence type="predicted"/>